<comment type="similarity">
    <text evidence="3">Belongs to the cytochrome P450 family.</text>
</comment>
<evidence type="ECO:0000256" key="2">
    <source>
        <dbReference type="ARBA" id="ARBA00004370"/>
    </source>
</evidence>
<evidence type="ECO:0000256" key="7">
    <source>
        <dbReference type="ARBA" id="ARBA00022989"/>
    </source>
</evidence>
<dbReference type="GO" id="GO:0004497">
    <property type="term" value="F:monooxygenase activity"/>
    <property type="evidence" value="ECO:0007669"/>
    <property type="project" value="UniProtKB-KW"/>
</dbReference>
<comment type="cofactor">
    <cofactor evidence="1 12">
        <name>heme</name>
        <dbReference type="ChEBI" id="CHEBI:30413"/>
    </cofactor>
</comment>
<dbReference type="CDD" id="cd11041">
    <property type="entry name" value="CYP503A1-like"/>
    <property type="match status" value="1"/>
</dbReference>
<dbReference type="Pfam" id="PF00067">
    <property type="entry name" value="p450"/>
    <property type="match status" value="1"/>
</dbReference>
<dbReference type="PANTHER" id="PTHR46206:SF5">
    <property type="entry name" value="P450, PUTATIVE (EUROFUNG)-RELATED"/>
    <property type="match status" value="1"/>
</dbReference>
<dbReference type="OrthoDB" id="1844152at2759"/>
<proteinExistence type="inferred from homology"/>
<dbReference type="GO" id="GO:0016020">
    <property type="term" value="C:membrane"/>
    <property type="evidence" value="ECO:0007669"/>
    <property type="project" value="UniProtKB-SubCell"/>
</dbReference>
<evidence type="ECO:0000256" key="5">
    <source>
        <dbReference type="ARBA" id="ARBA00022692"/>
    </source>
</evidence>
<evidence type="ECO:0000313" key="13">
    <source>
        <dbReference type="EMBL" id="KAG6380640.1"/>
    </source>
</evidence>
<keyword evidence="4 12" id="KW-0349">Heme</keyword>
<keyword evidence="6 12" id="KW-0479">Metal-binding</keyword>
<keyword evidence="9 12" id="KW-0408">Iron</keyword>
<dbReference type="InterPro" id="IPR002401">
    <property type="entry name" value="Cyt_P450_E_grp-I"/>
</dbReference>
<dbReference type="Gene3D" id="1.10.630.10">
    <property type="entry name" value="Cytochrome P450"/>
    <property type="match status" value="1"/>
</dbReference>
<gene>
    <name evidence="13" type="ORF">JVT61DRAFT_5006</name>
</gene>
<evidence type="ECO:0000256" key="3">
    <source>
        <dbReference type="ARBA" id="ARBA00010617"/>
    </source>
</evidence>
<evidence type="ECO:0000313" key="14">
    <source>
        <dbReference type="Proteomes" id="UP000683000"/>
    </source>
</evidence>
<comment type="subcellular location">
    <subcellularLocation>
        <location evidence="2">Membrane</location>
    </subcellularLocation>
</comment>
<dbReference type="GO" id="GO:0016705">
    <property type="term" value="F:oxidoreductase activity, acting on paired donors, with incorporation or reduction of molecular oxygen"/>
    <property type="evidence" value="ECO:0007669"/>
    <property type="project" value="InterPro"/>
</dbReference>
<keyword evidence="14" id="KW-1185">Reference proteome</keyword>
<evidence type="ECO:0000256" key="12">
    <source>
        <dbReference type="PIRSR" id="PIRSR602401-1"/>
    </source>
</evidence>
<name>A0A8I2YYT5_9AGAM</name>
<evidence type="ECO:0000256" key="9">
    <source>
        <dbReference type="ARBA" id="ARBA00023004"/>
    </source>
</evidence>
<dbReference type="EMBL" id="JAGFBS010000002">
    <property type="protein sequence ID" value="KAG6380640.1"/>
    <property type="molecule type" value="Genomic_DNA"/>
</dbReference>
<accession>A0A8I2YYT5</accession>
<feature type="binding site" description="axial binding residue" evidence="12">
    <location>
        <position position="465"/>
    </location>
    <ligand>
        <name>heme</name>
        <dbReference type="ChEBI" id="CHEBI:30413"/>
    </ligand>
    <ligandPart>
        <name>Fe</name>
        <dbReference type="ChEBI" id="CHEBI:18248"/>
    </ligandPart>
</feature>
<evidence type="ECO:0000256" key="11">
    <source>
        <dbReference type="ARBA" id="ARBA00023136"/>
    </source>
</evidence>
<organism evidence="13 14">
    <name type="scientific">Boletus reticuloceps</name>
    <dbReference type="NCBI Taxonomy" id="495285"/>
    <lineage>
        <taxon>Eukaryota</taxon>
        <taxon>Fungi</taxon>
        <taxon>Dikarya</taxon>
        <taxon>Basidiomycota</taxon>
        <taxon>Agaricomycotina</taxon>
        <taxon>Agaricomycetes</taxon>
        <taxon>Agaricomycetidae</taxon>
        <taxon>Boletales</taxon>
        <taxon>Boletineae</taxon>
        <taxon>Boletaceae</taxon>
        <taxon>Boletoideae</taxon>
        <taxon>Boletus</taxon>
    </lineage>
</organism>
<keyword evidence="7" id="KW-1133">Transmembrane helix</keyword>
<keyword evidence="8" id="KW-0560">Oxidoreductase</keyword>
<evidence type="ECO:0000256" key="6">
    <source>
        <dbReference type="ARBA" id="ARBA00022723"/>
    </source>
</evidence>
<keyword evidence="11" id="KW-0472">Membrane</keyword>
<evidence type="ECO:0000256" key="4">
    <source>
        <dbReference type="ARBA" id="ARBA00022617"/>
    </source>
</evidence>
<protein>
    <submittedName>
        <fullName evidence="13">Cytochrome P450</fullName>
    </submittedName>
</protein>
<keyword evidence="5" id="KW-0812">Transmembrane</keyword>
<sequence length="523" mass="59249">MLGFGLAKKSMSLLRTLTTFHLQDLPASISGVTYGAIGLVAAITLILKLSQGPNLDAIPTVGSSSWLGSWWAGFKYLTSAQSVLQEGYEKYKSRGAPFKVAELNRWTVILSSREHVEELARATNVFSLLDAINDEIQIEYLLGREVYQNPYHIAVIRLHLTRNIEALYPEIRDEIVTSFRELLDPKANEWKYVPALSIIQKIACRTSNRVFVGLPLCRDPDWIELNIRCTVDMIAGGVITGVFPKFMRPLVARLFTKVPQCIKRGMKLLGPTIKERQKYLDEYGSEWDDKPNDFLSWLMDEAEGPELTVKRLTSRMLFCNFAAVHGFTQALFYLAANRQYIQPLREEVEGIVEKEGWSKVAVSKMRKVDSFLKECLRFEGMSTASLSRKALKDFTFSDGTFIPKGTMVSAPTLSLQHDESFYDNPDVFVPFRFAEMHDEDDNRSKHQCTSTSVEYLAFGHGKHACSGRFFAASELKLMLAHVVVMYDVKLEDNATYPPSWHIGTFISANPSAKVMFRNRNRAD</sequence>
<evidence type="ECO:0000256" key="8">
    <source>
        <dbReference type="ARBA" id="ARBA00023002"/>
    </source>
</evidence>
<dbReference type="GO" id="GO:0020037">
    <property type="term" value="F:heme binding"/>
    <property type="evidence" value="ECO:0007669"/>
    <property type="project" value="InterPro"/>
</dbReference>
<dbReference type="AlphaFoldDB" id="A0A8I2YYT5"/>
<dbReference type="PRINTS" id="PR00463">
    <property type="entry name" value="EP450I"/>
</dbReference>
<keyword evidence="10" id="KW-0503">Monooxygenase</keyword>
<dbReference type="InterPro" id="IPR001128">
    <property type="entry name" value="Cyt_P450"/>
</dbReference>
<dbReference type="InterPro" id="IPR036396">
    <property type="entry name" value="Cyt_P450_sf"/>
</dbReference>
<dbReference type="Proteomes" id="UP000683000">
    <property type="component" value="Unassembled WGS sequence"/>
</dbReference>
<evidence type="ECO:0000256" key="10">
    <source>
        <dbReference type="ARBA" id="ARBA00023033"/>
    </source>
</evidence>
<evidence type="ECO:0000256" key="1">
    <source>
        <dbReference type="ARBA" id="ARBA00001971"/>
    </source>
</evidence>
<dbReference type="GO" id="GO:0005506">
    <property type="term" value="F:iron ion binding"/>
    <property type="evidence" value="ECO:0007669"/>
    <property type="project" value="InterPro"/>
</dbReference>
<comment type="caution">
    <text evidence="13">The sequence shown here is derived from an EMBL/GenBank/DDBJ whole genome shotgun (WGS) entry which is preliminary data.</text>
</comment>
<dbReference type="PANTHER" id="PTHR46206">
    <property type="entry name" value="CYTOCHROME P450"/>
    <property type="match status" value="1"/>
</dbReference>
<dbReference type="SUPFAM" id="SSF48264">
    <property type="entry name" value="Cytochrome P450"/>
    <property type="match status" value="1"/>
</dbReference>
<reference evidence="13" key="1">
    <citation type="submission" date="2021-03" db="EMBL/GenBank/DDBJ databases">
        <title>Evolutionary innovations through gain and loss of genes in the ectomycorrhizal Boletales.</title>
        <authorList>
            <person name="Wu G."/>
            <person name="Miyauchi S."/>
            <person name="Morin E."/>
            <person name="Yang Z.-L."/>
            <person name="Xu J."/>
            <person name="Martin F.M."/>
        </authorList>
    </citation>
    <scope>NUCLEOTIDE SEQUENCE</scope>
    <source>
        <strain evidence="13">BR01</strain>
    </source>
</reference>